<dbReference type="InterPro" id="IPR050145">
    <property type="entry name" value="Centrin_CML-like"/>
</dbReference>
<dbReference type="Gene3D" id="1.10.238.10">
    <property type="entry name" value="EF-hand"/>
    <property type="match status" value="2"/>
</dbReference>
<gene>
    <name evidence="4" type="ORF">PAPYR_5967</name>
</gene>
<dbReference type="InterPro" id="IPR011992">
    <property type="entry name" value="EF-hand-dom_pair"/>
</dbReference>
<proteinExistence type="predicted"/>
<dbReference type="SMART" id="SM00054">
    <property type="entry name" value="EFh"/>
    <property type="match status" value="2"/>
</dbReference>
<dbReference type="CDD" id="cd00051">
    <property type="entry name" value="EFh"/>
    <property type="match status" value="1"/>
</dbReference>
<accession>A0ABQ8UG97</accession>
<keyword evidence="1" id="KW-0677">Repeat</keyword>
<comment type="caution">
    <text evidence="4">The sequence shown here is derived from an EMBL/GenBank/DDBJ whole genome shotgun (WGS) entry which is preliminary data.</text>
</comment>
<reference evidence="4" key="1">
    <citation type="journal article" date="2022" name="bioRxiv">
        <title>Genomics of Preaxostyla Flagellates Illuminates Evolutionary Transitions and the Path Towards Mitochondrial Loss.</title>
        <authorList>
            <person name="Novak L.V.F."/>
            <person name="Treitli S.C."/>
            <person name="Pyrih J."/>
            <person name="Halakuc P."/>
            <person name="Pipaliya S.V."/>
            <person name="Vacek V."/>
            <person name="Brzon O."/>
            <person name="Soukal P."/>
            <person name="Eme L."/>
            <person name="Dacks J.B."/>
            <person name="Karnkowska A."/>
            <person name="Elias M."/>
            <person name="Hampl V."/>
        </authorList>
    </citation>
    <scope>NUCLEOTIDE SEQUENCE</scope>
    <source>
        <strain evidence="4">RCP-MX</strain>
    </source>
</reference>
<dbReference type="InterPro" id="IPR002048">
    <property type="entry name" value="EF_hand_dom"/>
</dbReference>
<feature type="domain" description="EF-hand" evidence="3">
    <location>
        <begin position="13"/>
        <end position="48"/>
    </location>
</feature>
<feature type="domain" description="EF-hand" evidence="3">
    <location>
        <begin position="49"/>
        <end position="84"/>
    </location>
</feature>
<dbReference type="PROSITE" id="PS00018">
    <property type="entry name" value="EF_HAND_1"/>
    <property type="match status" value="2"/>
</dbReference>
<name>A0ABQ8UG97_9EUKA</name>
<dbReference type="InterPro" id="IPR018247">
    <property type="entry name" value="EF_Hand_1_Ca_BS"/>
</dbReference>
<dbReference type="EMBL" id="JAPMOS010000031">
    <property type="protein sequence ID" value="KAJ4458290.1"/>
    <property type="molecule type" value="Genomic_DNA"/>
</dbReference>
<protein>
    <recommendedName>
        <fullName evidence="3">EF-hand domain-containing protein</fullName>
    </recommendedName>
</protein>
<dbReference type="Pfam" id="PF13499">
    <property type="entry name" value="EF-hand_7"/>
    <property type="match status" value="1"/>
</dbReference>
<evidence type="ECO:0000256" key="2">
    <source>
        <dbReference type="ARBA" id="ARBA00022837"/>
    </source>
</evidence>
<keyword evidence="2" id="KW-0106">Calcium</keyword>
<keyword evidence="5" id="KW-1185">Reference proteome</keyword>
<dbReference type="SUPFAM" id="SSF47473">
    <property type="entry name" value="EF-hand"/>
    <property type="match status" value="1"/>
</dbReference>
<evidence type="ECO:0000313" key="4">
    <source>
        <dbReference type="EMBL" id="KAJ4458290.1"/>
    </source>
</evidence>
<evidence type="ECO:0000256" key="1">
    <source>
        <dbReference type="ARBA" id="ARBA00022737"/>
    </source>
</evidence>
<dbReference type="PANTHER" id="PTHR23050">
    <property type="entry name" value="CALCIUM BINDING PROTEIN"/>
    <property type="match status" value="1"/>
</dbReference>
<dbReference type="PROSITE" id="PS50222">
    <property type="entry name" value="EF_HAND_2"/>
    <property type="match status" value="2"/>
</dbReference>
<dbReference type="Proteomes" id="UP001141327">
    <property type="component" value="Unassembled WGS sequence"/>
</dbReference>
<organism evidence="4 5">
    <name type="scientific">Paratrimastix pyriformis</name>
    <dbReference type="NCBI Taxonomy" id="342808"/>
    <lineage>
        <taxon>Eukaryota</taxon>
        <taxon>Metamonada</taxon>
        <taxon>Preaxostyla</taxon>
        <taxon>Paratrimastigidae</taxon>
        <taxon>Paratrimastix</taxon>
    </lineage>
</organism>
<evidence type="ECO:0000313" key="5">
    <source>
        <dbReference type="Proteomes" id="UP001141327"/>
    </source>
</evidence>
<sequence>MEDDHHASENAVLTDTELLELFQLVDTDHGGTISRSEVEHLMKKLDAATTQADLDKIVNDIDLDGNGEIDPHEFVQGFRRHGQISVTQRELKAAFRMFARGSNYLSLTKLRQVLDMYATESARKSPEEMDALMEMLRKTCTDPERFDYQKFIDSQK</sequence>
<evidence type="ECO:0000259" key="3">
    <source>
        <dbReference type="PROSITE" id="PS50222"/>
    </source>
</evidence>